<dbReference type="InterPro" id="IPR023780">
    <property type="entry name" value="Chromo_domain"/>
</dbReference>
<evidence type="ECO:0000259" key="6">
    <source>
        <dbReference type="PROSITE" id="PS51192"/>
    </source>
</evidence>
<dbReference type="SMART" id="SM00298">
    <property type="entry name" value="CHROMO"/>
    <property type="match status" value="2"/>
</dbReference>
<dbReference type="PROSITE" id="PS51192">
    <property type="entry name" value="HELICASE_ATP_BIND_1"/>
    <property type="match status" value="1"/>
</dbReference>
<organism evidence="7 8">
    <name type="scientific">Mikania micrantha</name>
    <name type="common">bitter vine</name>
    <dbReference type="NCBI Taxonomy" id="192012"/>
    <lineage>
        <taxon>Eukaryota</taxon>
        <taxon>Viridiplantae</taxon>
        <taxon>Streptophyta</taxon>
        <taxon>Embryophyta</taxon>
        <taxon>Tracheophyta</taxon>
        <taxon>Spermatophyta</taxon>
        <taxon>Magnoliopsida</taxon>
        <taxon>eudicotyledons</taxon>
        <taxon>Gunneridae</taxon>
        <taxon>Pentapetalae</taxon>
        <taxon>asterids</taxon>
        <taxon>campanulids</taxon>
        <taxon>Asterales</taxon>
        <taxon>Asteraceae</taxon>
        <taxon>Asteroideae</taxon>
        <taxon>Heliantheae alliance</taxon>
        <taxon>Eupatorieae</taxon>
        <taxon>Mikania</taxon>
    </lineage>
</organism>
<feature type="domain" description="Chromo" evidence="5">
    <location>
        <begin position="145"/>
        <end position="181"/>
    </location>
</feature>
<comment type="subcellular location">
    <subcellularLocation>
        <location evidence="1">Nucleus</location>
    </subcellularLocation>
</comment>
<dbReference type="GO" id="GO:0005524">
    <property type="term" value="F:ATP binding"/>
    <property type="evidence" value="ECO:0007669"/>
    <property type="project" value="UniProtKB-KW"/>
</dbReference>
<feature type="domain" description="Helicase ATP-binding" evidence="6">
    <location>
        <begin position="214"/>
        <end position="398"/>
    </location>
</feature>
<dbReference type="Gene3D" id="3.40.50.10810">
    <property type="entry name" value="Tandem AAA-ATPase domain"/>
    <property type="match status" value="1"/>
</dbReference>
<dbReference type="GO" id="GO:0005634">
    <property type="term" value="C:nucleus"/>
    <property type="evidence" value="ECO:0007669"/>
    <property type="project" value="UniProtKB-SubCell"/>
</dbReference>
<dbReference type="GO" id="GO:0000785">
    <property type="term" value="C:chromatin"/>
    <property type="evidence" value="ECO:0007669"/>
    <property type="project" value="TreeGrafter"/>
</dbReference>
<dbReference type="PANTHER" id="PTHR45623:SF17">
    <property type="entry name" value="CHROMODOMAIN-HELICASE-DNA-BINDING PROTEIN 3-RELATED"/>
    <property type="match status" value="1"/>
</dbReference>
<feature type="domain" description="Chromo" evidence="5">
    <location>
        <begin position="53"/>
        <end position="135"/>
    </location>
</feature>
<dbReference type="Pfam" id="PF00385">
    <property type="entry name" value="Chromo"/>
    <property type="match status" value="2"/>
</dbReference>
<keyword evidence="4" id="KW-0539">Nucleus</keyword>
<dbReference type="AlphaFoldDB" id="A0A5N6P2F9"/>
<dbReference type="CDD" id="cd18659">
    <property type="entry name" value="CD2_tandem"/>
    <property type="match status" value="1"/>
</dbReference>
<dbReference type="GO" id="GO:0003677">
    <property type="term" value="F:DNA binding"/>
    <property type="evidence" value="ECO:0007669"/>
    <property type="project" value="TreeGrafter"/>
</dbReference>
<dbReference type="OrthoDB" id="5857104at2759"/>
<dbReference type="Proteomes" id="UP000326396">
    <property type="component" value="Linkage Group LG15"/>
</dbReference>
<accession>A0A5N6P2F9</accession>
<dbReference type="InterPro" id="IPR038718">
    <property type="entry name" value="SNF2-like_sf"/>
</dbReference>
<evidence type="ECO:0008006" key="9">
    <source>
        <dbReference type="Google" id="ProtNLM"/>
    </source>
</evidence>
<dbReference type="GO" id="GO:0042393">
    <property type="term" value="F:histone binding"/>
    <property type="evidence" value="ECO:0007669"/>
    <property type="project" value="TreeGrafter"/>
</dbReference>
<dbReference type="GO" id="GO:0016887">
    <property type="term" value="F:ATP hydrolysis activity"/>
    <property type="evidence" value="ECO:0007669"/>
    <property type="project" value="TreeGrafter"/>
</dbReference>
<dbReference type="InterPro" id="IPR000953">
    <property type="entry name" value="Chromo/chromo_shadow_dom"/>
</dbReference>
<dbReference type="InterPro" id="IPR014001">
    <property type="entry name" value="Helicase_ATP-bd"/>
</dbReference>
<dbReference type="SMART" id="SM00487">
    <property type="entry name" value="DEXDc"/>
    <property type="match status" value="1"/>
</dbReference>
<keyword evidence="8" id="KW-1185">Reference proteome</keyword>
<dbReference type="InterPro" id="IPR000330">
    <property type="entry name" value="SNF2_N"/>
</dbReference>
<dbReference type="CDD" id="cd18660">
    <property type="entry name" value="CD1_tandem"/>
    <property type="match status" value="1"/>
</dbReference>
<dbReference type="PANTHER" id="PTHR45623">
    <property type="entry name" value="CHROMODOMAIN-HELICASE-DNA-BINDING PROTEIN 3-RELATED-RELATED"/>
    <property type="match status" value="1"/>
</dbReference>
<name>A0A5N6P2F9_9ASTR</name>
<dbReference type="SUPFAM" id="SSF54160">
    <property type="entry name" value="Chromo domain-like"/>
    <property type="match status" value="1"/>
</dbReference>
<evidence type="ECO:0000256" key="3">
    <source>
        <dbReference type="ARBA" id="ARBA00022840"/>
    </source>
</evidence>
<reference evidence="7 8" key="1">
    <citation type="submission" date="2019-05" db="EMBL/GenBank/DDBJ databases">
        <title>Mikania micrantha, genome provides insights into the molecular mechanism of rapid growth.</title>
        <authorList>
            <person name="Liu B."/>
        </authorList>
    </citation>
    <scope>NUCLEOTIDE SEQUENCE [LARGE SCALE GENOMIC DNA]</scope>
    <source>
        <strain evidence="7">NLD-2019</strain>
        <tissue evidence="7">Leaf</tissue>
    </source>
</reference>
<dbReference type="InterPro" id="IPR027417">
    <property type="entry name" value="P-loop_NTPase"/>
</dbReference>
<comment type="caution">
    <text evidence="7">The sequence shown here is derived from an EMBL/GenBank/DDBJ whole genome shotgun (WGS) entry which is preliminary data.</text>
</comment>
<evidence type="ECO:0000256" key="1">
    <source>
        <dbReference type="ARBA" id="ARBA00004123"/>
    </source>
</evidence>
<protein>
    <recommendedName>
        <fullName evidence="9">DNA helicase</fullName>
    </recommendedName>
</protein>
<keyword evidence="2" id="KW-0547">Nucleotide-binding</keyword>
<evidence type="ECO:0000313" key="8">
    <source>
        <dbReference type="Proteomes" id="UP000326396"/>
    </source>
</evidence>
<dbReference type="PROSITE" id="PS50013">
    <property type="entry name" value="CHROMO_2"/>
    <property type="match status" value="2"/>
</dbReference>
<evidence type="ECO:0000313" key="7">
    <source>
        <dbReference type="EMBL" id="KAD5802988.1"/>
    </source>
</evidence>
<dbReference type="GO" id="GO:0140658">
    <property type="term" value="F:ATP-dependent chromatin remodeler activity"/>
    <property type="evidence" value="ECO:0007669"/>
    <property type="project" value="TreeGrafter"/>
</dbReference>
<dbReference type="InterPro" id="IPR016197">
    <property type="entry name" value="Chromo-like_dom_sf"/>
</dbReference>
<evidence type="ECO:0000256" key="2">
    <source>
        <dbReference type="ARBA" id="ARBA00022741"/>
    </source>
</evidence>
<proteinExistence type="predicted"/>
<dbReference type="GO" id="GO:0003682">
    <property type="term" value="F:chromatin binding"/>
    <property type="evidence" value="ECO:0007669"/>
    <property type="project" value="TreeGrafter"/>
</dbReference>
<dbReference type="EMBL" id="SZYD01000007">
    <property type="protein sequence ID" value="KAD5802988.1"/>
    <property type="molecule type" value="Genomic_DNA"/>
</dbReference>
<evidence type="ECO:0000256" key="4">
    <source>
        <dbReference type="ARBA" id="ARBA00023242"/>
    </source>
</evidence>
<keyword evidence="3" id="KW-0067">ATP-binding</keyword>
<dbReference type="SUPFAM" id="SSF52540">
    <property type="entry name" value="P-loop containing nucleoside triphosphate hydrolases"/>
    <property type="match status" value="1"/>
</dbReference>
<evidence type="ECO:0000259" key="5">
    <source>
        <dbReference type="PROSITE" id="PS50013"/>
    </source>
</evidence>
<dbReference type="Gene3D" id="2.40.50.40">
    <property type="match status" value="2"/>
</dbReference>
<sequence>MSSFAERLRVRSVLRPRYSLDESDDDLDLLLKESKKSETIEKIARDDAVNPLNDIEKILDCKMRPPVADDSDASKLGSKQIFVKQYLVKWKGLSYLHCTWVPEKEFIKAYKELPRLRTKVNNFCKRMPVGNNSEDDFVPIRPEYTMVDRILACRQHDDEKEYLVKWVGLGYDECYWESESDNKLKEFQKFEKSPEFLTGGELHLYQLEGLNFLRFSWSKQTHVILADEMGLGKTIQSIAFLASLYEENVSPHLVVAPLSKLRNWEREFSTWAPHMNVVMYVGTAAACAVIRDYEFYFPRFHKDEKKSSHGIGECKQERIKFDVILTSYEMINIDNGSLKAINWETMIVDEGHRLKNKDSKLFSSLKQFNTRHRTLLTGTLLQNNLDELFMLMHFLDAGKFASLEKFQKEFKAINQEEQVKLVHTKFSYKSKHGNVDEYDLGLNAEEDRLFEEMIRTCFNASGYDLNVPEASKQRFDEFDEDFS</sequence>
<dbReference type="Pfam" id="PF00176">
    <property type="entry name" value="SNF2-rel_dom"/>
    <property type="match status" value="1"/>
</dbReference>
<gene>
    <name evidence="7" type="ORF">E3N88_14348</name>
</gene>